<organism evidence="1 2">
    <name type="scientific">Hebeloma cylindrosporum</name>
    <dbReference type="NCBI Taxonomy" id="76867"/>
    <lineage>
        <taxon>Eukaryota</taxon>
        <taxon>Fungi</taxon>
        <taxon>Dikarya</taxon>
        <taxon>Basidiomycota</taxon>
        <taxon>Agaricomycotina</taxon>
        <taxon>Agaricomycetes</taxon>
        <taxon>Agaricomycetidae</taxon>
        <taxon>Agaricales</taxon>
        <taxon>Agaricineae</taxon>
        <taxon>Hymenogastraceae</taxon>
        <taxon>Hebeloma</taxon>
    </lineage>
</organism>
<reference evidence="1 2" key="1">
    <citation type="submission" date="2014-04" db="EMBL/GenBank/DDBJ databases">
        <authorList>
            <consortium name="DOE Joint Genome Institute"/>
            <person name="Kuo A."/>
            <person name="Gay G."/>
            <person name="Dore J."/>
            <person name="Kohler A."/>
            <person name="Nagy L.G."/>
            <person name="Floudas D."/>
            <person name="Copeland A."/>
            <person name="Barry K.W."/>
            <person name="Cichocki N."/>
            <person name="Veneault-Fourrey C."/>
            <person name="LaButti K."/>
            <person name="Lindquist E.A."/>
            <person name="Lipzen A."/>
            <person name="Lundell T."/>
            <person name="Morin E."/>
            <person name="Murat C."/>
            <person name="Sun H."/>
            <person name="Tunlid A."/>
            <person name="Henrissat B."/>
            <person name="Grigoriev I.V."/>
            <person name="Hibbett D.S."/>
            <person name="Martin F."/>
            <person name="Nordberg H.P."/>
            <person name="Cantor M.N."/>
            <person name="Hua S.X."/>
        </authorList>
    </citation>
    <scope>NUCLEOTIDE SEQUENCE [LARGE SCALE GENOMIC DNA]</scope>
    <source>
        <strain evidence="2">h7</strain>
    </source>
</reference>
<evidence type="ECO:0000313" key="1">
    <source>
        <dbReference type="EMBL" id="KIM40238.1"/>
    </source>
</evidence>
<name>A0A0C2XRI5_HEBCY</name>
<gene>
    <name evidence="1" type="ORF">M413DRAFT_446411</name>
</gene>
<dbReference type="Proteomes" id="UP000053424">
    <property type="component" value="Unassembled WGS sequence"/>
</dbReference>
<reference evidence="2" key="2">
    <citation type="submission" date="2015-01" db="EMBL/GenBank/DDBJ databases">
        <title>Evolutionary Origins and Diversification of the Mycorrhizal Mutualists.</title>
        <authorList>
            <consortium name="DOE Joint Genome Institute"/>
            <consortium name="Mycorrhizal Genomics Consortium"/>
            <person name="Kohler A."/>
            <person name="Kuo A."/>
            <person name="Nagy L.G."/>
            <person name="Floudas D."/>
            <person name="Copeland A."/>
            <person name="Barry K.W."/>
            <person name="Cichocki N."/>
            <person name="Veneault-Fourrey C."/>
            <person name="LaButti K."/>
            <person name="Lindquist E.A."/>
            <person name="Lipzen A."/>
            <person name="Lundell T."/>
            <person name="Morin E."/>
            <person name="Murat C."/>
            <person name="Riley R."/>
            <person name="Ohm R."/>
            <person name="Sun H."/>
            <person name="Tunlid A."/>
            <person name="Henrissat B."/>
            <person name="Grigoriev I.V."/>
            <person name="Hibbett D.S."/>
            <person name="Martin F."/>
        </authorList>
    </citation>
    <scope>NUCLEOTIDE SEQUENCE [LARGE SCALE GENOMIC DNA]</scope>
    <source>
        <strain evidence="2">h7</strain>
    </source>
</reference>
<proteinExistence type="predicted"/>
<dbReference type="EMBL" id="KN831783">
    <property type="protein sequence ID" value="KIM40238.1"/>
    <property type="molecule type" value="Genomic_DNA"/>
</dbReference>
<protein>
    <submittedName>
        <fullName evidence="1">Uncharacterized protein</fullName>
    </submittedName>
</protein>
<accession>A0A0C2XRI5</accession>
<evidence type="ECO:0000313" key="2">
    <source>
        <dbReference type="Proteomes" id="UP000053424"/>
    </source>
</evidence>
<dbReference type="AlphaFoldDB" id="A0A0C2XRI5"/>
<dbReference type="HOGENOM" id="CLU_2320670_0_0_1"/>
<keyword evidence="2" id="KW-1185">Reference proteome</keyword>
<sequence>MCNRFYHMIYILVFKEFPRPQVVFFKLPRPHQVSVGVGFETSNLDPSTTLDRGSDVGMRGRRMSLADHDRVWRIRDPVRTVIDHVRFWNHEGGWIVFVE</sequence>